<dbReference type="EMBL" id="UZAL01040768">
    <property type="protein sequence ID" value="VDP77505.1"/>
    <property type="molecule type" value="Genomic_DNA"/>
</dbReference>
<name>A0A183PW52_9TREM</name>
<dbReference type="AlphaFoldDB" id="A0A183PW52"/>
<proteinExistence type="predicted"/>
<evidence type="ECO:0000313" key="2">
    <source>
        <dbReference type="Proteomes" id="UP000269396"/>
    </source>
</evidence>
<gene>
    <name evidence="1" type="ORF">SMTD_LOCUS18587</name>
</gene>
<accession>A0A183PW52</accession>
<organism evidence="1 2">
    <name type="scientific">Schistosoma mattheei</name>
    <dbReference type="NCBI Taxonomy" id="31246"/>
    <lineage>
        <taxon>Eukaryota</taxon>
        <taxon>Metazoa</taxon>
        <taxon>Spiralia</taxon>
        <taxon>Lophotrochozoa</taxon>
        <taxon>Platyhelminthes</taxon>
        <taxon>Trematoda</taxon>
        <taxon>Digenea</taxon>
        <taxon>Strigeidida</taxon>
        <taxon>Schistosomatoidea</taxon>
        <taxon>Schistosomatidae</taxon>
        <taxon>Schistosoma</taxon>
    </lineage>
</organism>
<keyword evidence="2" id="KW-1185">Reference proteome</keyword>
<reference evidence="1 2" key="1">
    <citation type="submission" date="2018-11" db="EMBL/GenBank/DDBJ databases">
        <authorList>
            <consortium name="Pathogen Informatics"/>
        </authorList>
    </citation>
    <scope>NUCLEOTIDE SEQUENCE [LARGE SCALE GENOMIC DNA]</scope>
    <source>
        <strain>Denwood</strain>
        <strain evidence="2">Zambia</strain>
    </source>
</reference>
<sequence length="96" mass="11137">MNERHQFIYGPNSSLITKLRVNLNDVSSYLTTSIDSHKVRDTSYRRISTSTTCRLDEHSFRRSSTFRSVKEQSPCYDLIDGIESTAIRNLKIHDIL</sequence>
<protein>
    <submittedName>
        <fullName evidence="1">Uncharacterized protein</fullName>
    </submittedName>
</protein>
<evidence type="ECO:0000313" key="1">
    <source>
        <dbReference type="EMBL" id="VDP77505.1"/>
    </source>
</evidence>
<dbReference type="Proteomes" id="UP000269396">
    <property type="component" value="Unassembled WGS sequence"/>
</dbReference>